<evidence type="ECO:0000256" key="3">
    <source>
        <dbReference type="ARBA" id="ARBA00022605"/>
    </source>
</evidence>
<keyword evidence="5 7" id="KW-0057">Aromatic amino acid biosynthesis</keyword>
<evidence type="ECO:0000256" key="4">
    <source>
        <dbReference type="ARBA" id="ARBA00022679"/>
    </source>
</evidence>
<comment type="similarity">
    <text evidence="2 7">Belongs to the EPSP synthase family.</text>
</comment>
<dbReference type="NCBIfam" id="TIGR01356">
    <property type="entry name" value="aroA"/>
    <property type="match status" value="1"/>
</dbReference>
<keyword evidence="3 7" id="KW-0028">Amino-acid biosynthesis</keyword>
<evidence type="ECO:0000256" key="1">
    <source>
        <dbReference type="ARBA" id="ARBA00004811"/>
    </source>
</evidence>
<evidence type="ECO:0000259" key="8">
    <source>
        <dbReference type="Pfam" id="PF00275"/>
    </source>
</evidence>
<feature type="binding site" evidence="7">
    <location>
        <position position="156"/>
    </location>
    <ligand>
        <name>3-phosphoshikimate</name>
        <dbReference type="ChEBI" id="CHEBI:145989"/>
    </ligand>
</feature>
<dbReference type="AlphaFoldDB" id="A0A9D1SUG8"/>
<feature type="binding site" evidence="7">
    <location>
        <position position="20"/>
    </location>
    <ligand>
        <name>phosphoenolpyruvate</name>
        <dbReference type="ChEBI" id="CHEBI:58702"/>
    </ligand>
</feature>
<dbReference type="InterPro" id="IPR036968">
    <property type="entry name" value="Enolpyruvate_Tfrase_sf"/>
</dbReference>
<dbReference type="HAMAP" id="MF_00210">
    <property type="entry name" value="EPSP_synth"/>
    <property type="match status" value="1"/>
</dbReference>
<evidence type="ECO:0000256" key="5">
    <source>
        <dbReference type="ARBA" id="ARBA00023141"/>
    </source>
</evidence>
<evidence type="ECO:0000256" key="6">
    <source>
        <dbReference type="ARBA" id="ARBA00044633"/>
    </source>
</evidence>
<evidence type="ECO:0000256" key="7">
    <source>
        <dbReference type="HAMAP-Rule" id="MF_00210"/>
    </source>
</evidence>
<dbReference type="EMBL" id="DVOB01000081">
    <property type="protein sequence ID" value="HIU95800.1"/>
    <property type="molecule type" value="Genomic_DNA"/>
</dbReference>
<dbReference type="PIRSF" id="PIRSF000505">
    <property type="entry name" value="EPSPS"/>
    <property type="match status" value="1"/>
</dbReference>
<feature type="binding site" evidence="7">
    <location>
        <position position="375"/>
    </location>
    <ligand>
        <name>phosphoenolpyruvate</name>
        <dbReference type="ChEBI" id="CHEBI:58702"/>
    </ligand>
</feature>
<organism evidence="9 10">
    <name type="scientific">Candidatus Allocopromorpha excrementipullorum</name>
    <dbReference type="NCBI Taxonomy" id="2840743"/>
    <lineage>
        <taxon>Bacteria</taxon>
        <taxon>Bacillati</taxon>
        <taxon>Bacillota</taxon>
        <taxon>Clostridia</taxon>
        <taxon>Eubacteriales</taxon>
        <taxon>Eubacteriaceae</taxon>
        <taxon>Eubacteriaceae incertae sedis</taxon>
        <taxon>Candidatus Allocopromorpha</taxon>
    </lineage>
</organism>
<dbReference type="InterPro" id="IPR006264">
    <property type="entry name" value="EPSP_synthase"/>
</dbReference>
<feature type="binding site" evidence="7">
    <location>
        <position position="104"/>
    </location>
    <ligand>
        <name>phosphoenolpyruvate</name>
        <dbReference type="ChEBI" id="CHEBI:58702"/>
    </ligand>
</feature>
<dbReference type="Proteomes" id="UP000824130">
    <property type="component" value="Unassembled WGS sequence"/>
</dbReference>
<feature type="binding site" evidence="7">
    <location>
        <position position="302"/>
    </location>
    <ligand>
        <name>3-phosphoshikimate</name>
        <dbReference type="ChEBI" id="CHEBI:145989"/>
    </ligand>
</feature>
<dbReference type="PANTHER" id="PTHR21090:SF5">
    <property type="entry name" value="PENTAFUNCTIONAL AROM POLYPEPTIDE"/>
    <property type="match status" value="1"/>
</dbReference>
<comment type="catalytic activity">
    <reaction evidence="6">
        <text>3-phosphoshikimate + phosphoenolpyruvate = 5-O-(1-carboxyvinyl)-3-phosphoshikimate + phosphate</text>
        <dbReference type="Rhea" id="RHEA:21256"/>
        <dbReference type="ChEBI" id="CHEBI:43474"/>
        <dbReference type="ChEBI" id="CHEBI:57701"/>
        <dbReference type="ChEBI" id="CHEBI:58702"/>
        <dbReference type="ChEBI" id="CHEBI:145989"/>
        <dbReference type="EC" id="2.5.1.19"/>
    </reaction>
    <physiologicalReaction direction="left-to-right" evidence="6">
        <dbReference type="Rhea" id="RHEA:21257"/>
    </physiologicalReaction>
</comment>
<name>A0A9D1SUG8_9FIRM</name>
<evidence type="ECO:0000256" key="2">
    <source>
        <dbReference type="ARBA" id="ARBA00009948"/>
    </source>
</evidence>
<feature type="binding site" evidence="7">
    <location>
        <position position="333"/>
    </location>
    <ligand>
        <name>phosphoenolpyruvate</name>
        <dbReference type="ChEBI" id="CHEBI:58702"/>
    </ligand>
</feature>
<sequence>MNVKITPGKLAGTLQAPLSKSHAHRFLIAQKLARLQGKGNESASDVPSFSQDIEATKNCLVQLDKKKPFLDCWESGSTLRFMLPVAMALKKEAVFLGTGQLPYRPISPLKEEMELHGCSFTMKNSPPKAGNRHMEICTVRGRLTSGSYRLAGNISSQFITGLLMTLPLLDGDSKLELTTALESAGYVDLTLDVLRDFGIKVNIETSPQGFYIYEIPGNQQYIEPARTTIQCDWSNAAFWLACGALGGDITLTGLELSSSQRDKQIVHILEEMGAHITIGDISIRCHGASLLPAEVDVSQIPDLVPVLAAIMSLADGTSMISNAERLRLKESDRLRTVFDFLSRLGADITDGGSGLSITGQPSLSGGTVYGHNDHRIVMAAAVASCGCNAPVIIRGADAVAKSYPEFFDDFTALGGNVQEV</sequence>
<protein>
    <recommendedName>
        <fullName evidence="7">3-phosphoshikimate 1-carboxyvinyltransferase</fullName>
        <ecNumber evidence="7">2.5.1.19</ecNumber>
    </recommendedName>
    <alternativeName>
        <fullName evidence="7">5-enolpyruvylshikimate-3-phosphate synthase</fullName>
        <shortName evidence="7">EPSP synthase</shortName>
        <shortName evidence="7">EPSPS</shortName>
    </alternativeName>
</protein>
<dbReference type="GO" id="GO:0005737">
    <property type="term" value="C:cytoplasm"/>
    <property type="evidence" value="ECO:0007669"/>
    <property type="project" value="UniProtKB-SubCell"/>
</dbReference>
<feature type="binding site" evidence="7">
    <location>
        <position position="25"/>
    </location>
    <ligand>
        <name>3-phosphoshikimate</name>
        <dbReference type="ChEBI" id="CHEBI:145989"/>
    </ligand>
</feature>
<comment type="caution">
    <text evidence="9">The sequence shown here is derived from an EMBL/GenBank/DDBJ whole genome shotgun (WGS) entry which is preliminary data.</text>
</comment>
<dbReference type="GO" id="GO:0008652">
    <property type="term" value="P:amino acid biosynthetic process"/>
    <property type="evidence" value="ECO:0007669"/>
    <property type="project" value="UniProtKB-KW"/>
</dbReference>
<reference evidence="9" key="1">
    <citation type="submission" date="2020-10" db="EMBL/GenBank/DDBJ databases">
        <authorList>
            <person name="Gilroy R."/>
        </authorList>
    </citation>
    <scope>NUCLEOTIDE SEQUENCE</scope>
    <source>
        <strain evidence="9">ChiSjej4B22-8349</strain>
    </source>
</reference>
<feature type="binding site" evidence="7">
    <location>
        <position position="183"/>
    </location>
    <ligand>
        <name>3-phosphoshikimate</name>
        <dbReference type="ChEBI" id="CHEBI:145989"/>
    </ligand>
</feature>
<evidence type="ECO:0000313" key="10">
    <source>
        <dbReference type="Proteomes" id="UP000824130"/>
    </source>
</evidence>
<feature type="binding site" evidence="7">
    <location>
        <position position="401"/>
    </location>
    <ligand>
        <name>phosphoenolpyruvate</name>
        <dbReference type="ChEBI" id="CHEBI:58702"/>
    </ligand>
</feature>
<feature type="binding site" evidence="7">
    <location>
        <position position="329"/>
    </location>
    <ligand>
        <name>3-phosphoshikimate</name>
        <dbReference type="ChEBI" id="CHEBI:145989"/>
    </ligand>
</feature>
<proteinExistence type="inferred from homology"/>
<feature type="active site" description="Proton acceptor" evidence="7">
    <location>
        <position position="302"/>
    </location>
</feature>
<dbReference type="GO" id="GO:0003866">
    <property type="term" value="F:3-phosphoshikimate 1-carboxyvinyltransferase activity"/>
    <property type="evidence" value="ECO:0007669"/>
    <property type="project" value="UniProtKB-UniRule"/>
</dbReference>
<reference evidence="9" key="2">
    <citation type="journal article" date="2021" name="PeerJ">
        <title>Extensive microbial diversity within the chicken gut microbiome revealed by metagenomics and culture.</title>
        <authorList>
            <person name="Gilroy R."/>
            <person name="Ravi A."/>
            <person name="Getino M."/>
            <person name="Pursley I."/>
            <person name="Horton D.L."/>
            <person name="Alikhan N.F."/>
            <person name="Baker D."/>
            <person name="Gharbi K."/>
            <person name="Hall N."/>
            <person name="Watson M."/>
            <person name="Adriaenssens E.M."/>
            <person name="Foster-Nyarko E."/>
            <person name="Jarju S."/>
            <person name="Secka A."/>
            <person name="Antonio M."/>
            <person name="Oren A."/>
            <person name="Chaudhuri R.R."/>
            <person name="La Ragione R."/>
            <person name="Hildebrand F."/>
            <person name="Pallen M.J."/>
        </authorList>
    </citation>
    <scope>NUCLEOTIDE SEQUENCE</scope>
    <source>
        <strain evidence="9">ChiSjej4B22-8349</strain>
    </source>
</reference>
<dbReference type="InterPro" id="IPR013792">
    <property type="entry name" value="RNA3'P_cycl/enolpyr_Trfase_a/b"/>
</dbReference>
<dbReference type="CDD" id="cd01556">
    <property type="entry name" value="EPSP_synthase"/>
    <property type="match status" value="1"/>
</dbReference>
<dbReference type="EC" id="2.5.1.19" evidence="7"/>
<feature type="binding site" evidence="7">
    <location>
        <position position="21"/>
    </location>
    <ligand>
        <name>3-phosphoshikimate</name>
        <dbReference type="ChEBI" id="CHEBI:145989"/>
    </ligand>
</feature>
<comment type="subcellular location">
    <subcellularLocation>
        <location evidence="7">Cytoplasm</location>
    </subcellularLocation>
</comment>
<accession>A0A9D1SUG8</accession>
<keyword evidence="7" id="KW-0963">Cytoplasm</keyword>
<evidence type="ECO:0000313" key="9">
    <source>
        <dbReference type="EMBL" id="HIU95800.1"/>
    </source>
</evidence>
<comment type="subunit">
    <text evidence="7">Monomer.</text>
</comment>
<dbReference type="GO" id="GO:0009423">
    <property type="term" value="P:chorismate biosynthetic process"/>
    <property type="evidence" value="ECO:0007669"/>
    <property type="project" value="UniProtKB-UniRule"/>
</dbReference>
<dbReference type="Gene3D" id="3.65.10.10">
    <property type="entry name" value="Enolpyruvate transferase domain"/>
    <property type="match status" value="2"/>
</dbReference>
<feature type="domain" description="Enolpyruvate transferase" evidence="8">
    <location>
        <begin position="68"/>
        <end position="409"/>
    </location>
</feature>
<gene>
    <name evidence="7 9" type="primary">aroA</name>
    <name evidence="9" type="ORF">IAD25_03710</name>
</gene>
<dbReference type="PROSITE" id="PS00885">
    <property type="entry name" value="EPSP_SYNTHASE_2"/>
    <property type="match status" value="1"/>
</dbReference>
<dbReference type="InterPro" id="IPR001986">
    <property type="entry name" value="Enolpyruvate_Tfrase_dom"/>
</dbReference>
<feature type="binding site" evidence="7">
    <location>
        <position position="157"/>
    </location>
    <ligand>
        <name>3-phosphoshikimate</name>
        <dbReference type="ChEBI" id="CHEBI:145989"/>
    </ligand>
</feature>
<comment type="caution">
    <text evidence="7">Lacks conserved residue(s) required for the propagation of feature annotation.</text>
</comment>
<dbReference type="InterPro" id="IPR023193">
    <property type="entry name" value="EPSP_synthase_CS"/>
</dbReference>
<keyword evidence="4 7" id="KW-0808">Transferase</keyword>
<feature type="binding site" evidence="7">
    <location>
        <position position="155"/>
    </location>
    <ligand>
        <name>3-phosphoshikimate</name>
        <dbReference type="ChEBI" id="CHEBI:145989"/>
    </ligand>
</feature>
<dbReference type="GO" id="GO:0009073">
    <property type="term" value="P:aromatic amino acid family biosynthetic process"/>
    <property type="evidence" value="ECO:0007669"/>
    <property type="project" value="UniProtKB-KW"/>
</dbReference>
<comment type="function">
    <text evidence="7">Catalyzes the transfer of the enolpyruvyl moiety of phosphoenolpyruvate (PEP) to the 5-hydroxyl of shikimate-3-phosphate (S3P) to produce enolpyruvyl shikimate-3-phosphate and inorganic phosphate.</text>
</comment>
<feature type="binding site" evidence="7">
    <location>
        <position position="76"/>
    </location>
    <ligand>
        <name>phosphoenolpyruvate</name>
        <dbReference type="ChEBI" id="CHEBI:58702"/>
    </ligand>
</feature>
<dbReference type="SUPFAM" id="SSF55205">
    <property type="entry name" value="EPT/RTPC-like"/>
    <property type="match status" value="1"/>
</dbReference>
<dbReference type="PANTHER" id="PTHR21090">
    <property type="entry name" value="AROM/DEHYDROQUINATE SYNTHASE"/>
    <property type="match status" value="1"/>
</dbReference>
<feature type="binding site" evidence="7">
    <location>
        <position position="157"/>
    </location>
    <ligand>
        <name>phosphoenolpyruvate</name>
        <dbReference type="ChEBI" id="CHEBI:58702"/>
    </ligand>
</feature>
<comment type="pathway">
    <text evidence="1 7">Metabolic intermediate biosynthesis; chorismate biosynthesis; chorismate from D-erythrose 4-phosphate and phosphoenolpyruvate: step 6/7.</text>
</comment>
<dbReference type="Pfam" id="PF00275">
    <property type="entry name" value="EPSP_synthase"/>
    <property type="match status" value="1"/>
</dbReference>
<feature type="binding site" evidence="7">
    <location>
        <position position="20"/>
    </location>
    <ligand>
        <name>3-phosphoshikimate</name>
        <dbReference type="ChEBI" id="CHEBI:145989"/>
    </ligand>
</feature>